<feature type="compositionally biased region" description="Polar residues" evidence="1">
    <location>
        <begin position="19"/>
        <end position="29"/>
    </location>
</feature>
<evidence type="ECO:0000313" key="3">
    <source>
        <dbReference type="Proteomes" id="UP000653454"/>
    </source>
</evidence>
<comment type="caution">
    <text evidence="2">The sequence shown here is derived from an EMBL/GenBank/DDBJ whole genome shotgun (WGS) entry which is preliminary data.</text>
</comment>
<proteinExistence type="predicted"/>
<dbReference type="EMBL" id="CAJHNJ030000078">
    <property type="protein sequence ID" value="CAG9134463.1"/>
    <property type="molecule type" value="Genomic_DNA"/>
</dbReference>
<sequence length="441" mass="51514">MAKSNILKKRLESDLNAPRPSTSKPAQNQEKCAKPLLKLIKKLLNYVDQEEKTILTNSELMEILYREFDIDTWNLHSLEVQIYMNVLKKFLKLWPNWDSIDHYYKNDKDTDEFLEKKYYVSLRDYLKEMLELSKEPAAAVMEKMRNELKNLDNKPNRDGVVTISCSRNQLNNLFYQSPHPENNTIFCFQSNSGPSKISTSTITFYEILNWPSVTIWVDTGKFEYIRRNEFHYKHTLINHDLGFKPPPPEICKDVLAKNKYKTRILQTISRGELMVYLNEWHSQFKSSPTQHEQMADRIYSLIASDMQHLKSDSELLAHDYMYYLNKFPYVRYLSTKLVSDASSSVDQKLNLDLQEYVSPCVSFSLSWCKGRGVGTVAKPTESWLKLKCGSCDVTFSGPSELTLMQQHFLENHNSEPDYNCAQCGKKFTFPNLCGHKWSHFC</sequence>
<feature type="region of interest" description="Disordered" evidence="1">
    <location>
        <begin position="1"/>
        <end position="29"/>
    </location>
</feature>
<reference evidence="2" key="1">
    <citation type="submission" date="2020-11" db="EMBL/GenBank/DDBJ databases">
        <authorList>
            <person name="Whiteford S."/>
        </authorList>
    </citation>
    <scope>NUCLEOTIDE SEQUENCE</scope>
</reference>
<accession>A0A8S4G097</accession>
<protein>
    <submittedName>
        <fullName evidence="2">(diamondback moth) hypothetical protein</fullName>
    </submittedName>
</protein>
<keyword evidence="3" id="KW-1185">Reference proteome</keyword>
<dbReference type="Proteomes" id="UP000653454">
    <property type="component" value="Unassembled WGS sequence"/>
</dbReference>
<dbReference type="AlphaFoldDB" id="A0A8S4G097"/>
<organism evidence="2 3">
    <name type="scientific">Plutella xylostella</name>
    <name type="common">Diamondback moth</name>
    <name type="synonym">Plutella maculipennis</name>
    <dbReference type="NCBI Taxonomy" id="51655"/>
    <lineage>
        <taxon>Eukaryota</taxon>
        <taxon>Metazoa</taxon>
        <taxon>Ecdysozoa</taxon>
        <taxon>Arthropoda</taxon>
        <taxon>Hexapoda</taxon>
        <taxon>Insecta</taxon>
        <taxon>Pterygota</taxon>
        <taxon>Neoptera</taxon>
        <taxon>Endopterygota</taxon>
        <taxon>Lepidoptera</taxon>
        <taxon>Glossata</taxon>
        <taxon>Ditrysia</taxon>
        <taxon>Yponomeutoidea</taxon>
        <taxon>Plutellidae</taxon>
        <taxon>Plutella</taxon>
    </lineage>
</organism>
<evidence type="ECO:0000313" key="2">
    <source>
        <dbReference type="EMBL" id="CAG9134463.1"/>
    </source>
</evidence>
<evidence type="ECO:0000256" key="1">
    <source>
        <dbReference type="SAM" id="MobiDB-lite"/>
    </source>
</evidence>
<name>A0A8S4G097_PLUXY</name>
<gene>
    <name evidence="2" type="ORF">PLXY2_LOCUS12690</name>
</gene>